<protein>
    <submittedName>
        <fullName evidence="3">Uncharacterized protein DUF3320</fullName>
    </submittedName>
</protein>
<dbReference type="InterPro" id="IPR025103">
    <property type="entry name" value="DUF4011"/>
</dbReference>
<feature type="compositionally biased region" description="Basic residues" evidence="1">
    <location>
        <begin position="2023"/>
        <end position="2034"/>
    </location>
</feature>
<organism evidence="3 4">
    <name type="scientific">Actinoplanes lutulentus</name>
    <dbReference type="NCBI Taxonomy" id="1287878"/>
    <lineage>
        <taxon>Bacteria</taxon>
        <taxon>Bacillati</taxon>
        <taxon>Actinomycetota</taxon>
        <taxon>Actinomycetes</taxon>
        <taxon>Micromonosporales</taxon>
        <taxon>Micromonosporaceae</taxon>
        <taxon>Actinoplanes</taxon>
    </lineage>
</organism>
<dbReference type="FunFam" id="3.40.960.10:FF:000002">
    <property type="entry name" value="DNA helicase related protein"/>
    <property type="match status" value="1"/>
</dbReference>
<dbReference type="PANTHER" id="PTHR43788">
    <property type="entry name" value="DNA2/NAM7 HELICASE FAMILY MEMBER"/>
    <property type="match status" value="1"/>
</dbReference>
<dbReference type="InterPro" id="IPR011335">
    <property type="entry name" value="Restrct_endonuc-II-like"/>
</dbReference>
<evidence type="ECO:0000259" key="2">
    <source>
        <dbReference type="Pfam" id="PF18741"/>
    </source>
</evidence>
<evidence type="ECO:0000313" key="3">
    <source>
        <dbReference type="EMBL" id="RAK42529.1"/>
    </source>
</evidence>
<dbReference type="Gene3D" id="3.40.960.10">
    <property type="entry name" value="VSR Endonuclease"/>
    <property type="match status" value="1"/>
</dbReference>
<gene>
    <name evidence="3" type="ORF">B0I29_102354</name>
</gene>
<dbReference type="Proteomes" id="UP000249341">
    <property type="component" value="Unassembled WGS sequence"/>
</dbReference>
<feature type="region of interest" description="Disordered" evidence="1">
    <location>
        <begin position="1995"/>
        <end position="2034"/>
    </location>
</feature>
<name>A0A327ZIM1_9ACTN</name>
<dbReference type="RefSeq" id="WP_111647682.1">
    <property type="nucleotide sequence ID" value="NZ_JACHWI010000003.1"/>
</dbReference>
<dbReference type="InterPro" id="IPR050534">
    <property type="entry name" value="Coronavir_polyprotein_1ab"/>
</dbReference>
<dbReference type="Pfam" id="PF13195">
    <property type="entry name" value="DUF4011"/>
    <property type="match status" value="1"/>
</dbReference>
<accession>A0A327ZIM1</accession>
<keyword evidence="4" id="KW-1185">Reference proteome</keyword>
<dbReference type="InterPro" id="IPR027417">
    <property type="entry name" value="P-loop_NTPase"/>
</dbReference>
<dbReference type="Pfam" id="PF13245">
    <property type="entry name" value="AAA_19"/>
    <property type="match status" value="1"/>
</dbReference>
<dbReference type="PANTHER" id="PTHR43788:SF8">
    <property type="entry name" value="DNA-BINDING PROTEIN SMUBP-2"/>
    <property type="match status" value="1"/>
</dbReference>
<comment type="caution">
    <text evidence="3">The sequence shown here is derived from an EMBL/GenBank/DDBJ whole genome shotgun (WGS) entry which is preliminary data.</text>
</comment>
<dbReference type="OrthoDB" id="9757917at2"/>
<dbReference type="EMBL" id="QLMJ01000002">
    <property type="protein sequence ID" value="RAK42529.1"/>
    <property type="molecule type" value="Genomic_DNA"/>
</dbReference>
<sequence>MRWDDADGLTGRPDARVRGVLESWRAGLLDFTGDNPLIDVDPTGPGVVAVVSPTPRTIIEALHQGRECGFLGIEEQAEGPRPRAANVFQTEMIDADMDATLHALRRTARRDQFEQGISALYLALGSLHWQDGGQRFTSPILLLPVELVVPDPLDYPRLQARPDDPIVNPALAVRLRAYGIELPVVDSLNGLDLTVFWARLDAAISEQPDWHSDEAVLLSRFDVQREVMYADLVENERQILAHPVVRALATDPISQPDALRFEPVPLNRIDELAAPDDVPLVLDADAAQRSAIAAAVAGRTFVMRGAPGTGKTQTVANMIACLIHAGKRVLLVSEKAAALDGVRERLGGVGLDEYLLELHSDRIGRYQVASTLATALDFIPLPPPSLSTDEREELRQHRIRLNAYAEAMNEVREPLGHRLHDVLGMCAQMTDLPAGPVPSTLPVPLTTQSLQRVRDAAESLGRAWRPALEGDEFLWRDVIDRNRLDARLHQAQIALQHLAEAVAGDRLAVVFEAQALSDAITLTTLVGHAARRPAEAPDEWLTLESLEPVAAAAESLVGHLRSLHHAEEVVRTKAGVTWSALPSPAKLPIVPSLAHLNPPAVELLPLTAAQARGLARRFAEEADRLEQHQHSLDRVTARLGLPNVVAFTDIGRVAAIVELLNRPHKPEPSWFDTSGMAAARAAARVLQRAVDVVKAAESRAREHFNENALVEPVDELVERFATEHKGMRKLRAPYRRDKRVAAGIARTDVKRSEAVANLAAAAAWKRAIGELEQSEQEYARILGSHWRHLDTDFEAIQEALRTAEEALRVTPPEALPGVIERVCAPTPNSAIIRIVTEARKEFDRFTAALRTPPEPAPRPQLASGPVHDAVTWLRAHVEPLTAAGDLVTAYSVAAGRDFTLAESASIGLLRESASDAAGSLTTNANDYAEVLGPVYRGTQTDVEALAKAMSWASEARRVRAGEDIPFTPEQAEALAQVRPTDALPSRVAEWQAARDWILRAFAPRRHPSLTATLDDYEHAGELITALMEDNQGQQEWFDHQAARAVLSEHGLDSVVDFCAREDLSVDQLLPVLGRALFQSWADMIIREDERLPPLDAATRDRLISEFRLWDTMLERAAVADVMNAVDELQPSGTAVAEAAMLRAAASQQGRQPAVRELLAETRNATLAVKPCVLTIPADVSRLIPSDLFFDVVIVDEASRVPVADAITCAYRASSMIVVGDDRQLGAAPLPGGDGQSILGLAIHCGAFPVMDLTTHYRSRHESLISFANHSFYAGRLNTFPAVGPAGPDAGVQLFGAEDDASLAEEVASRVAHHLVTRPDRTLGVVTCTPSMRWEIEAAVADMVGSPDSDRLRGFFVKDLDSVQGDERDVMILAIGTELGGLDGPDGWRRLNVATTRAARRLEVVSAVRGQDLSGYEHLGHLAGYLEYAAGGGTALDLTDPAAEAQTPFEDSVREVIASWGHHVRTRVGTGAFRVDLAVRLSHRGDSPFVLGIECDGTTYDSAPAARDRDRLREQVLQGLGWRLHRIWGTAWYLDREHEEQRLRIAIEQALAQYPAEAPAELTVEESPVAESPVMADPLAESPVMESPVAESLVMDSSDILAEAFAEADAAEGAFAEAFAEVYGETSEHAYGENVEHTVYGGPDEVTVEITPQETAAATGPVLQYDVPAGPEPWYLAADYLIDEAGAYLAGVDDVGRQIADAGITVPAAEIPHEWTAAPAMADVQLDADLEPPFAYESQPDVVVGDQHVTPVAFEHLHRADIDPADMHPIPEHAAEIYEAEHYEAEHYEAEHYEAEVEAEDVEEHEEHPVSEHLSEIWTEPYHKAQLEALPAGAVLTDPDIKVRLVDAARQLAQVEGPVHITIALQRMREEWGIARITKQARAAVEQAIADAGLGWDGTFLSDPEQYEPMVRSKADDVARKADQVADSELRVALEHLVHDGGVLTVDQLLAGTARLYGWSARRSADIDARLTGLIADLADEGHLIHQADGLAIGHGLPDATSLPRHAAAPSEQDEEEEESMTKPSRRRRSSASHK</sequence>
<evidence type="ECO:0000256" key="1">
    <source>
        <dbReference type="SAM" id="MobiDB-lite"/>
    </source>
</evidence>
<dbReference type="InterPro" id="IPR049468">
    <property type="entry name" value="Restrct_endonuc-II-like_dom"/>
</dbReference>
<proteinExistence type="predicted"/>
<dbReference type="Gene3D" id="3.40.50.300">
    <property type="entry name" value="P-loop containing nucleotide triphosphate hydrolases"/>
    <property type="match status" value="3"/>
</dbReference>
<evidence type="ECO:0000313" key="4">
    <source>
        <dbReference type="Proteomes" id="UP000249341"/>
    </source>
</evidence>
<dbReference type="SUPFAM" id="SSF52540">
    <property type="entry name" value="P-loop containing nucleoside triphosphate hydrolases"/>
    <property type="match status" value="3"/>
</dbReference>
<reference evidence="3 4" key="1">
    <citation type="submission" date="2018-06" db="EMBL/GenBank/DDBJ databases">
        <title>Genomic Encyclopedia of Type Strains, Phase III (KMG-III): the genomes of soil and plant-associated and newly described type strains.</title>
        <authorList>
            <person name="Whitman W."/>
        </authorList>
    </citation>
    <scope>NUCLEOTIDE SEQUENCE [LARGE SCALE GENOMIC DNA]</scope>
    <source>
        <strain evidence="3 4">CGMCC 4.7090</strain>
    </source>
</reference>
<dbReference type="SUPFAM" id="SSF52980">
    <property type="entry name" value="Restriction endonuclease-like"/>
    <property type="match status" value="1"/>
</dbReference>
<feature type="domain" description="Restriction endonuclease type II-like" evidence="2">
    <location>
        <begin position="1448"/>
        <end position="1546"/>
    </location>
</feature>
<dbReference type="Pfam" id="PF18741">
    <property type="entry name" value="MTES_1575"/>
    <property type="match status" value="1"/>
</dbReference>
<dbReference type="GO" id="GO:0043139">
    <property type="term" value="F:5'-3' DNA helicase activity"/>
    <property type="evidence" value="ECO:0007669"/>
    <property type="project" value="TreeGrafter"/>
</dbReference>